<accession>A0AAV9QFW3</accession>
<dbReference type="EMBL" id="JAXLQG010000005">
    <property type="protein sequence ID" value="KAK5539843.1"/>
    <property type="molecule type" value="Genomic_DNA"/>
</dbReference>
<reference evidence="2 3" key="1">
    <citation type="submission" date="2023-06" db="EMBL/GenBank/DDBJ databases">
        <title>Black Yeasts Isolated from many extreme environments.</title>
        <authorList>
            <person name="Coleine C."/>
            <person name="Stajich J.E."/>
            <person name="Selbmann L."/>
        </authorList>
    </citation>
    <scope>NUCLEOTIDE SEQUENCE [LARGE SCALE GENOMIC DNA]</scope>
    <source>
        <strain evidence="2 3">CCFEE 5887</strain>
    </source>
</reference>
<sequence>MYRSQLVARRLAPQLTSSARTATPIRTFVSSSPRTVGGPTTGPSNDGYKHGKDGKKPIREHPKDDDSLPNYVESKLGEREEPRGKASMGSGGKSHATGESVVPESVQRVAPEKLEKALPESVHPTKGSEIDPDPNQNKSAR</sequence>
<proteinExistence type="predicted"/>
<feature type="region of interest" description="Disordered" evidence="1">
    <location>
        <begin position="14"/>
        <end position="141"/>
    </location>
</feature>
<feature type="compositionally biased region" description="Basic and acidic residues" evidence="1">
    <location>
        <begin position="75"/>
        <end position="84"/>
    </location>
</feature>
<gene>
    <name evidence="2" type="primary">QRI7_2</name>
    <name evidence="2" type="ORF">LTR25_003548</name>
</gene>
<keyword evidence="2" id="KW-0808">Transferase</keyword>
<evidence type="ECO:0000313" key="3">
    <source>
        <dbReference type="Proteomes" id="UP001345827"/>
    </source>
</evidence>
<protein>
    <submittedName>
        <fullName evidence="2">Mitochondrial tRNAs modification protein</fullName>
        <ecNumber evidence="2">2.3.1.234</ecNumber>
    </submittedName>
</protein>
<evidence type="ECO:0000256" key="1">
    <source>
        <dbReference type="SAM" id="MobiDB-lite"/>
    </source>
</evidence>
<dbReference type="EC" id="2.3.1.234" evidence="2"/>
<name>A0AAV9QFW3_9PEZI</name>
<evidence type="ECO:0000313" key="2">
    <source>
        <dbReference type="EMBL" id="KAK5539843.1"/>
    </source>
</evidence>
<dbReference type="Proteomes" id="UP001345827">
    <property type="component" value="Unassembled WGS sequence"/>
</dbReference>
<organism evidence="2 3">
    <name type="scientific">Vermiconidia calcicola</name>
    <dbReference type="NCBI Taxonomy" id="1690605"/>
    <lineage>
        <taxon>Eukaryota</taxon>
        <taxon>Fungi</taxon>
        <taxon>Dikarya</taxon>
        <taxon>Ascomycota</taxon>
        <taxon>Pezizomycotina</taxon>
        <taxon>Dothideomycetes</taxon>
        <taxon>Dothideomycetidae</taxon>
        <taxon>Mycosphaerellales</taxon>
        <taxon>Extremaceae</taxon>
        <taxon>Vermiconidia</taxon>
    </lineage>
</organism>
<keyword evidence="3" id="KW-1185">Reference proteome</keyword>
<dbReference type="AlphaFoldDB" id="A0AAV9QFW3"/>
<comment type="caution">
    <text evidence="2">The sequence shown here is derived from an EMBL/GenBank/DDBJ whole genome shotgun (WGS) entry which is preliminary data.</text>
</comment>
<keyword evidence="2" id="KW-0012">Acyltransferase</keyword>
<feature type="compositionally biased region" description="Basic and acidic residues" evidence="1">
    <location>
        <begin position="47"/>
        <end position="66"/>
    </location>
</feature>
<dbReference type="GO" id="GO:0061711">
    <property type="term" value="F:tRNA N(6)-L-threonylcarbamoyladenine synthase activity"/>
    <property type="evidence" value="ECO:0007669"/>
    <property type="project" value="UniProtKB-EC"/>
</dbReference>